<dbReference type="PROSITE" id="PS50164">
    <property type="entry name" value="GIY_YIG"/>
    <property type="match status" value="1"/>
</dbReference>
<feature type="domain" description="GIY-YIG" evidence="2">
    <location>
        <begin position="3"/>
        <end position="79"/>
    </location>
</feature>
<dbReference type="InterPro" id="IPR000305">
    <property type="entry name" value="GIY-YIG_endonuc"/>
</dbReference>
<dbReference type="PANTHER" id="PTHR34477:SF5">
    <property type="entry name" value="BSL5627 PROTEIN"/>
    <property type="match status" value="1"/>
</dbReference>
<name>A0ABT0DV34_9SPHN</name>
<dbReference type="InterPro" id="IPR050190">
    <property type="entry name" value="UPF0213_domain"/>
</dbReference>
<accession>A0ABT0DV34</accession>
<dbReference type="EMBL" id="JALKHS010000006">
    <property type="protein sequence ID" value="MCK0530914.1"/>
    <property type="molecule type" value="Genomic_DNA"/>
</dbReference>
<keyword evidence="4" id="KW-1185">Reference proteome</keyword>
<protein>
    <submittedName>
        <fullName evidence="3">GIY-YIG nuclease family protein</fullName>
    </submittedName>
</protein>
<evidence type="ECO:0000256" key="1">
    <source>
        <dbReference type="ARBA" id="ARBA00007435"/>
    </source>
</evidence>
<dbReference type="SUPFAM" id="SSF82771">
    <property type="entry name" value="GIY-YIG endonuclease"/>
    <property type="match status" value="1"/>
</dbReference>
<evidence type="ECO:0000259" key="2">
    <source>
        <dbReference type="PROSITE" id="PS50164"/>
    </source>
</evidence>
<dbReference type="InterPro" id="IPR035901">
    <property type="entry name" value="GIY-YIG_endonuc_sf"/>
</dbReference>
<organism evidence="3 4">
    <name type="scientific">Sphingobium agri</name>
    <dbReference type="NCBI Taxonomy" id="2933566"/>
    <lineage>
        <taxon>Bacteria</taxon>
        <taxon>Pseudomonadati</taxon>
        <taxon>Pseudomonadota</taxon>
        <taxon>Alphaproteobacteria</taxon>
        <taxon>Sphingomonadales</taxon>
        <taxon>Sphingomonadaceae</taxon>
        <taxon>Sphingobium</taxon>
    </lineage>
</organism>
<proteinExistence type="inferred from homology"/>
<evidence type="ECO:0000313" key="4">
    <source>
        <dbReference type="Proteomes" id="UP001203512"/>
    </source>
</evidence>
<reference evidence="3 4" key="1">
    <citation type="submission" date="2022-04" db="EMBL/GenBank/DDBJ databases">
        <authorList>
            <person name="Huq M.A."/>
        </authorList>
    </citation>
    <scope>NUCLEOTIDE SEQUENCE [LARGE SCALE GENOMIC DNA]</scope>
    <source>
        <strain evidence="3 4">MAH-33</strain>
    </source>
</reference>
<dbReference type="Pfam" id="PF01541">
    <property type="entry name" value="GIY-YIG"/>
    <property type="match status" value="1"/>
</dbReference>
<comment type="caution">
    <text evidence="3">The sequence shown here is derived from an EMBL/GenBank/DDBJ whole genome shotgun (WGS) entry which is preliminary data.</text>
</comment>
<sequence>MNKAGYVYLMASGRNGTLYLGVTSDLVRRSWQHRNGFGGEFSLRYRCHFLVWFETHDDLQEARLRELQIKKWKRAWKLRLIEESNADWRDLFHEIAT</sequence>
<comment type="similarity">
    <text evidence="1">Belongs to the UPF0213 family.</text>
</comment>
<dbReference type="PANTHER" id="PTHR34477">
    <property type="entry name" value="UPF0213 PROTEIN YHBQ"/>
    <property type="match status" value="1"/>
</dbReference>
<dbReference type="Gene3D" id="3.40.1440.10">
    <property type="entry name" value="GIY-YIG endonuclease"/>
    <property type="match status" value="1"/>
</dbReference>
<dbReference type="RefSeq" id="WP_247230580.1">
    <property type="nucleotide sequence ID" value="NZ_JALKHS010000006.1"/>
</dbReference>
<dbReference type="CDD" id="cd10448">
    <property type="entry name" value="GIY-YIG_unchar_3"/>
    <property type="match status" value="1"/>
</dbReference>
<gene>
    <name evidence="3" type="ORF">MU848_04885</name>
</gene>
<evidence type="ECO:0000313" key="3">
    <source>
        <dbReference type="EMBL" id="MCK0530914.1"/>
    </source>
</evidence>
<dbReference type="Proteomes" id="UP001203512">
    <property type="component" value="Unassembled WGS sequence"/>
</dbReference>